<name>A0A0A0L267_CUCSA</name>
<gene>
    <name evidence="1" type="ORF">Csa_4G430850</name>
</gene>
<evidence type="ECO:0000313" key="2">
    <source>
        <dbReference type="Proteomes" id="UP000029981"/>
    </source>
</evidence>
<reference evidence="1 2" key="3">
    <citation type="journal article" date="2010" name="BMC Genomics">
        <title>Transcriptome sequencing and comparative analysis of cucumber flowers with different sex types.</title>
        <authorList>
            <person name="Guo S."/>
            <person name="Zheng Y."/>
            <person name="Joung J.G."/>
            <person name="Liu S."/>
            <person name="Zhang Z."/>
            <person name="Crasta O.R."/>
            <person name="Sobral B.W."/>
            <person name="Xu Y."/>
            <person name="Huang S."/>
            <person name="Fei Z."/>
        </authorList>
    </citation>
    <scope>NUCLEOTIDE SEQUENCE [LARGE SCALE GENOMIC DNA]</scope>
    <source>
        <strain evidence="2">cv. 9930</strain>
    </source>
</reference>
<sequence length="56" mass="6333">MFETLGFDLCFYVSLLGELSGEREERLHLTQALSLHALNWILKFGGNVVLTMNTGF</sequence>
<reference evidence="1 2" key="2">
    <citation type="journal article" date="2009" name="PLoS ONE">
        <title>An integrated genetic and cytogenetic map of the cucumber genome.</title>
        <authorList>
            <person name="Ren Y."/>
            <person name="Zhang Z."/>
            <person name="Liu J."/>
            <person name="Staub J.E."/>
            <person name="Han Y."/>
            <person name="Cheng Z."/>
            <person name="Li X."/>
            <person name="Lu J."/>
            <person name="Miao H."/>
            <person name="Kang H."/>
            <person name="Xie B."/>
            <person name="Gu X."/>
            <person name="Wang X."/>
            <person name="Du Y."/>
            <person name="Jin W."/>
            <person name="Huang S."/>
        </authorList>
    </citation>
    <scope>NUCLEOTIDE SEQUENCE [LARGE SCALE GENOMIC DNA]</scope>
    <source>
        <strain evidence="2">cv. 9930</strain>
    </source>
</reference>
<organism evidence="1 2">
    <name type="scientific">Cucumis sativus</name>
    <name type="common">Cucumber</name>
    <dbReference type="NCBI Taxonomy" id="3659"/>
    <lineage>
        <taxon>Eukaryota</taxon>
        <taxon>Viridiplantae</taxon>
        <taxon>Streptophyta</taxon>
        <taxon>Embryophyta</taxon>
        <taxon>Tracheophyta</taxon>
        <taxon>Spermatophyta</taxon>
        <taxon>Magnoliopsida</taxon>
        <taxon>eudicotyledons</taxon>
        <taxon>Gunneridae</taxon>
        <taxon>Pentapetalae</taxon>
        <taxon>rosids</taxon>
        <taxon>fabids</taxon>
        <taxon>Cucurbitales</taxon>
        <taxon>Cucurbitaceae</taxon>
        <taxon>Benincaseae</taxon>
        <taxon>Cucumis</taxon>
    </lineage>
</organism>
<dbReference type="EMBL" id="CM002925">
    <property type="protein sequence ID" value="KGN54702.1"/>
    <property type="molecule type" value="Genomic_DNA"/>
</dbReference>
<evidence type="ECO:0000313" key="1">
    <source>
        <dbReference type="EMBL" id="KGN54702.1"/>
    </source>
</evidence>
<dbReference type="AlphaFoldDB" id="A0A0A0L267"/>
<keyword evidence="2" id="KW-1185">Reference proteome</keyword>
<reference evidence="1 2" key="1">
    <citation type="journal article" date="2009" name="Nat. Genet.">
        <title>The genome of the cucumber, Cucumis sativus L.</title>
        <authorList>
            <person name="Huang S."/>
            <person name="Li R."/>
            <person name="Zhang Z."/>
            <person name="Li L."/>
            <person name="Gu X."/>
            <person name="Fan W."/>
            <person name="Lucas W.J."/>
            <person name="Wang X."/>
            <person name="Xie B."/>
            <person name="Ni P."/>
            <person name="Ren Y."/>
            <person name="Zhu H."/>
            <person name="Li J."/>
            <person name="Lin K."/>
            <person name="Jin W."/>
            <person name="Fei Z."/>
            <person name="Li G."/>
            <person name="Staub J."/>
            <person name="Kilian A."/>
            <person name="van der Vossen E.A."/>
            <person name="Wu Y."/>
            <person name="Guo J."/>
            <person name="He J."/>
            <person name="Jia Z."/>
            <person name="Ren Y."/>
            <person name="Tian G."/>
            <person name="Lu Y."/>
            <person name="Ruan J."/>
            <person name="Qian W."/>
            <person name="Wang M."/>
            <person name="Huang Q."/>
            <person name="Li B."/>
            <person name="Xuan Z."/>
            <person name="Cao J."/>
            <person name="Asan"/>
            <person name="Wu Z."/>
            <person name="Zhang J."/>
            <person name="Cai Q."/>
            <person name="Bai Y."/>
            <person name="Zhao B."/>
            <person name="Han Y."/>
            <person name="Li Y."/>
            <person name="Li X."/>
            <person name="Wang S."/>
            <person name="Shi Q."/>
            <person name="Liu S."/>
            <person name="Cho W.K."/>
            <person name="Kim J.Y."/>
            <person name="Xu Y."/>
            <person name="Heller-Uszynska K."/>
            <person name="Miao H."/>
            <person name="Cheng Z."/>
            <person name="Zhang S."/>
            <person name="Wu J."/>
            <person name="Yang Y."/>
            <person name="Kang H."/>
            <person name="Li M."/>
            <person name="Liang H."/>
            <person name="Ren X."/>
            <person name="Shi Z."/>
            <person name="Wen M."/>
            <person name="Jian M."/>
            <person name="Yang H."/>
            <person name="Zhang G."/>
            <person name="Yang Z."/>
            <person name="Chen R."/>
            <person name="Liu S."/>
            <person name="Li J."/>
            <person name="Ma L."/>
            <person name="Liu H."/>
            <person name="Zhou Y."/>
            <person name="Zhao J."/>
            <person name="Fang X."/>
            <person name="Li G."/>
            <person name="Fang L."/>
            <person name="Li Y."/>
            <person name="Liu D."/>
            <person name="Zheng H."/>
            <person name="Zhang Y."/>
            <person name="Qin N."/>
            <person name="Li Z."/>
            <person name="Yang G."/>
            <person name="Yang S."/>
            <person name="Bolund L."/>
            <person name="Kristiansen K."/>
            <person name="Zheng H."/>
            <person name="Li S."/>
            <person name="Zhang X."/>
            <person name="Yang H."/>
            <person name="Wang J."/>
            <person name="Sun R."/>
            <person name="Zhang B."/>
            <person name="Jiang S."/>
            <person name="Wang J."/>
            <person name="Du Y."/>
            <person name="Li S."/>
        </authorList>
    </citation>
    <scope>NUCLEOTIDE SEQUENCE [LARGE SCALE GENOMIC DNA]</scope>
    <source>
        <strain evidence="2">cv. 9930</strain>
    </source>
</reference>
<protein>
    <submittedName>
        <fullName evidence="1">Uncharacterized protein</fullName>
    </submittedName>
</protein>
<accession>A0A0A0L267</accession>
<reference evidence="1 2" key="4">
    <citation type="journal article" date="2011" name="BMC Genomics">
        <title>RNA-Seq improves annotation of protein-coding genes in the cucumber genome.</title>
        <authorList>
            <person name="Li Z."/>
            <person name="Zhang Z."/>
            <person name="Yan P."/>
            <person name="Huang S."/>
            <person name="Fei Z."/>
            <person name="Lin K."/>
        </authorList>
    </citation>
    <scope>NUCLEOTIDE SEQUENCE [LARGE SCALE GENOMIC DNA]</scope>
    <source>
        <strain evidence="2">cv. 9930</strain>
    </source>
</reference>
<dbReference type="Gramene" id="KGN54702">
    <property type="protein sequence ID" value="KGN54702"/>
    <property type="gene ID" value="Csa_4G430850"/>
</dbReference>
<dbReference type="Proteomes" id="UP000029981">
    <property type="component" value="Chromosome 4"/>
</dbReference>
<proteinExistence type="predicted"/>